<evidence type="ECO:0000259" key="3">
    <source>
        <dbReference type="PROSITE" id="PS50089"/>
    </source>
</evidence>
<dbReference type="EMBL" id="JAGMWT010000009">
    <property type="protein sequence ID" value="KAH7122285.1"/>
    <property type="molecule type" value="Genomic_DNA"/>
</dbReference>
<evidence type="ECO:0000313" key="5">
    <source>
        <dbReference type="Proteomes" id="UP000700596"/>
    </source>
</evidence>
<keyword evidence="1" id="KW-0862">Zinc</keyword>
<dbReference type="Gene3D" id="3.30.40.10">
    <property type="entry name" value="Zinc/RING finger domain, C3HC4 (zinc finger)"/>
    <property type="match status" value="1"/>
</dbReference>
<organism evidence="4 5">
    <name type="scientific">Dendryphion nanum</name>
    <dbReference type="NCBI Taxonomy" id="256645"/>
    <lineage>
        <taxon>Eukaryota</taxon>
        <taxon>Fungi</taxon>
        <taxon>Dikarya</taxon>
        <taxon>Ascomycota</taxon>
        <taxon>Pezizomycotina</taxon>
        <taxon>Dothideomycetes</taxon>
        <taxon>Pleosporomycetidae</taxon>
        <taxon>Pleosporales</taxon>
        <taxon>Torulaceae</taxon>
        <taxon>Dendryphion</taxon>
    </lineage>
</organism>
<evidence type="ECO:0000256" key="2">
    <source>
        <dbReference type="SAM" id="MobiDB-lite"/>
    </source>
</evidence>
<protein>
    <recommendedName>
        <fullName evidence="3">RING-type domain-containing protein</fullName>
    </recommendedName>
</protein>
<dbReference type="Proteomes" id="UP000700596">
    <property type="component" value="Unassembled WGS sequence"/>
</dbReference>
<name>A0A9P9IK76_9PLEO</name>
<dbReference type="InterPro" id="IPR001841">
    <property type="entry name" value="Znf_RING"/>
</dbReference>
<proteinExistence type="predicted"/>
<feature type="region of interest" description="Disordered" evidence="2">
    <location>
        <begin position="169"/>
        <end position="296"/>
    </location>
</feature>
<dbReference type="AlphaFoldDB" id="A0A9P9IK76"/>
<feature type="compositionally biased region" description="Polar residues" evidence="2">
    <location>
        <begin position="1"/>
        <end position="11"/>
    </location>
</feature>
<feature type="compositionally biased region" description="Polar residues" evidence="2">
    <location>
        <begin position="180"/>
        <end position="206"/>
    </location>
</feature>
<keyword evidence="1" id="KW-0479">Metal-binding</keyword>
<dbReference type="PROSITE" id="PS50089">
    <property type="entry name" value="ZF_RING_2"/>
    <property type="match status" value="1"/>
</dbReference>
<keyword evidence="1" id="KW-0863">Zinc-finger</keyword>
<keyword evidence="5" id="KW-1185">Reference proteome</keyword>
<evidence type="ECO:0000256" key="1">
    <source>
        <dbReference type="PROSITE-ProRule" id="PRU00175"/>
    </source>
</evidence>
<evidence type="ECO:0000313" key="4">
    <source>
        <dbReference type="EMBL" id="KAH7122285.1"/>
    </source>
</evidence>
<accession>A0A9P9IK76</accession>
<dbReference type="SUPFAM" id="SSF57850">
    <property type="entry name" value="RING/U-box"/>
    <property type="match status" value="1"/>
</dbReference>
<dbReference type="GO" id="GO:0008270">
    <property type="term" value="F:zinc ion binding"/>
    <property type="evidence" value="ECO:0007669"/>
    <property type="project" value="UniProtKB-KW"/>
</dbReference>
<gene>
    <name evidence="4" type="ORF">B0J11DRAFT_334834</name>
</gene>
<comment type="caution">
    <text evidence="4">The sequence shown here is derived from an EMBL/GenBank/DDBJ whole genome shotgun (WGS) entry which is preliminary data.</text>
</comment>
<dbReference type="OrthoDB" id="8062037at2759"/>
<reference evidence="4" key="1">
    <citation type="journal article" date="2021" name="Nat. Commun.">
        <title>Genetic determinants of endophytism in the Arabidopsis root mycobiome.</title>
        <authorList>
            <person name="Mesny F."/>
            <person name="Miyauchi S."/>
            <person name="Thiergart T."/>
            <person name="Pickel B."/>
            <person name="Atanasova L."/>
            <person name="Karlsson M."/>
            <person name="Huettel B."/>
            <person name="Barry K.W."/>
            <person name="Haridas S."/>
            <person name="Chen C."/>
            <person name="Bauer D."/>
            <person name="Andreopoulos W."/>
            <person name="Pangilinan J."/>
            <person name="LaButti K."/>
            <person name="Riley R."/>
            <person name="Lipzen A."/>
            <person name="Clum A."/>
            <person name="Drula E."/>
            <person name="Henrissat B."/>
            <person name="Kohler A."/>
            <person name="Grigoriev I.V."/>
            <person name="Martin F.M."/>
            <person name="Hacquard S."/>
        </authorList>
    </citation>
    <scope>NUCLEOTIDE SEQUENCE</scope>
    <source>
        <strain evidence="4">MPI-CAGE-CH-0243</strain>
    </source>
</reference>
<feature type="compositionally biased region" description="Polar residues" evidence="2">
    <location>
        <begin position="18"/>
        <end position="29"/>
    </location>
</feature>
<feature type="region of interest" description="Disordered" evidence="2">
    <location>
        <begin position="1"/>
        <end position="38"/>
    </location>
</feature>
<dbReference type="InterPro" id="IPR013083">
    <property type="entry name" value="Znf_RING/FYVE/PHD"/>
</dbReference>
<feature type="domain" description="RING-type" evidence="3">
    <location>
        <begin position="350"/>
        <end position="405"/>
    </location>
</feature>
<sequence>MADSEVSTPLPNNFLMPNPTSSHVQTSETSPPPPFQHPGYTNYSSLSYETGAYHHMYPGQHGGHVSDSNQGLTAPFHYHNRLSHHHHFVSHTPPRAPTFYSPPLDLFGQSMNPNMPPRPFNNMQMPIPGQQHSDISDNRPEVDLFHPSIPSGAHAYPYPSYTHVPPPQLNGFGSFPTRGSIDSTALHSQQQGRFVSDGFQSMNQGRMPTRGFNPHHTPSDQLRQVSTPHRRPSYDRPHLLPGSGSQDRRPQSFLGTHSRRSDRSVSPRTSHRRSFDRYSTDLHPSSNPSDPDEPAAVRARLAHRRIRDRRFVRHFAVDDNTPTPNQMQTLRDQLRHFLPSQLPEDASTCCDICQKDYSAKHCLPTEEDEVAIQLPCKHIFGEHCINTWFDTCKVHKNKITCPMCRKLLIEPVRAPPAALIPAVPEVISFIARGSQGINLSQADQQTFLRLAGTSTSARAQEGDF</sequence>